<comment type="similarity">
    <text evidence="1">Belongs to the leprecan family.</text>
</comment>
<evidence type="ECO:0000256" key="5">
    <source>
        <dbReference type="SAM" id="SignalP"/>
    </source>
</evidence>
<dbReference type="AlphaFoldDB" id="A0A3Q3KQD1"/>
<evidence type="ECO:0000259" key="6">
    <source>
        <dbReference type="Pfam" id="PF23557"/>
    </source>
</evidence>
<keyword evidence="2 5" id="KW-0732">Signal</keyword>
<dbReference type="Gene3D" id="1.25.40.10">
    <property type="entry name" value="Tetratricopeptide repeat domain"/>
    <property type="match status" value="1"/>
</dbReference>
<dbReference type="PANTHER" id="PTHR13986">
    <property type="entry name" value="PROTEIN LYSINE HYDROXYLATION COMPLEX COMPONENT"/>
    <property type="match status" value="1"/>
</dbReference>
<evidence type="ECO:0000256" key="4">
    <source>
        <dbReference type="SAM" id="MobiDB-lite"/>
    </source>
</evidence>
<dbReference type="GO" id="GO:0005783">
    <property type="term" value="C:endoplasmic reticulum"/>
    <property type="evidence" value="ECO:0007669"/>
    <property type="project" value="TreeGrafter"/>
</dbReference>
<feature type="region of interest" description="Disordered" evidence="4">
    <location>
        <begin position="368"/>
        <end position="387"/>
    </location>
</feature>
<dbReference type="PANTHER" id="PTHR13986:SF4">
    <property type="entry name" value="ENDOPLASMIC RETICULUM PROTEIN SC65"/>
    <property type="match status" value="1"/>
</dbReference>
<dbReference type="InterPro" id="IPR056585">
    <property type="entry name" value="Leprecan_dom"/>
</dbReference>
<name>A0A3Q3KQD1_MONAL</name>
<dbReference type="InterPro" id="IPR052284">
    <property type="entry name" value="Collagen_mod_leprecan"/>
</dbReference>
<dbReference type="SUPFAM" id="SSF48452">
    <property type="entry name" value="TPR-like"/>
    <property type="match status" value="1"/>
</dbReference>
<keyword evidence="3" id="KW-0325">Glycoprotein</keyword>
<feature type="signal peptide" evidence="5">
    <location>
        <begin position="1"/>
        <end position="19"/>
    </location>
</feature>
<dbReference type="Ensembl" id="ENSMALT00000032925.1">
    <property type="protein sequence ID" value="ENSMALP00000032366.1"/>
    <property type="gene ID" value="ENSMALG00000022290.1"/>
</dbReference>
<dbReference type="GO" id="GO:0030199">
    <property type="term" value="P:collagen fibril organization"/>
    <property type="evidence" value="ECO:0007669"/>
    <property type="project" value="TreeGrafter"/>
</dbReference>
<evidence type="ECO:0000256" key="1">
    <source>
        <dbReference type="ARBA" id="ARBA00006487"/>
    </source>
</evidence>
<reference evidence="7" key="1">
    <citation type="submission" date="2025-08" db="UniProtKB">
        <authorList>
            <consortium name="Ensembl"/>
        </authorList>
    </citation>
    <scope>IDENTIFICATION</scope>
</reference>
<dbReference type="STRING" id="43700.ENSMALP00000032366"/>
<feature type="domain" description="Leprecan-like alpha-helical" evidence="6">
    <location>
        <begin position="36"/>
        <end position="259"/>
    </location>
</feature>
<feature type="compositionally biased region" description="Basic and acidic residues" evidence="4">
    <location>
        <begin position="369"/>
        <end position="387"/>
    </location>
</feature>
<evidence type="ECO:0000256" key="2">
    <source>
        <dbReference type="ARBA" id="ARBA00022729"/>
    </source>
</evidence>
<sequence>MKGALLTLLCLILVFMTEAQYENYSFIHFPQEELMPLTTAYGLALDNYAAENWTESIKYLELSLRLYRLLKDSVRYCTRHCKITKQDEPPCAGSQGLCVSWHVMKRALCQTKCRAHFPALQLPLPGRNIQEDFDRRSPYRYLHFAYFRLGDLQRAVPCAYTFLQRNPEDQDMLQLMEQYKKQYDLSGYLIDQEERPYEASFLRGVTLISSGDYSSSVKHLEEALRLYLHEYELCQVDCEGLSQLVSDRDFYAVIAGMLITSVLNDGCSAVPCAYSYFLLEPEDQVMKQNLLYYKAYGEQWGIHSDHFTPRMEALQHHNQTVTQKQMLKFAEKYLQLGDEDCLGPEEAALLAPKSPDIEFEGQGDYEESFYDKWRQPKGKGDAGESDI</sequence>
<dbReference type="Pfam" id="PF23557">
    <property type="entry name" value="TPR_leprecan"/>
    <property type="match status" value="1"/>
</dbReference>
<keyword evidence="8" id="KW-1185">Reference proteome</keyword>
<evidence type="ECO:0000313" key="8">
    <source>
        <dbReference type="Proteomes" id="UP000261600"/>
    </source>
</evidence>
<accession>A0A3Q3KQD1</accession>
<evidence type="ECO:0000256" key="3">
    <source>
        <dbReference type="ARBA" id="ARBA00023180"/>
    </source>
</evidence>
<dbReference type="InterPro" id="IPR011990">
    <property type="entry name" value="TPR-like_helical_dom_sf"/>
</dbReference>
<organism evidence="7 8">
    <name type="scientific">Monopterus albus</name>
    <name type="common">Swamp eel</name>
    <dbReference type="NCBI Taxonomy" id="43700"/>
    <lineage>
        <taxon>Eukaryota</taxon>
        <taxon>Metazoa</taxon>
        <taxon>Chordata</taxon>
        <taxon>Craniata</taxon>
        <taxon>Vertebrata</taxon>
        <taxon>Euteleostomi</taxon>
        <taxon>Actinopterygii</taxon>
        <taxon>Neopterygii</taxon>
        <taxon>Teleostei</taxon>
        <taxon>Neoteleostei</taxon>
        <taxon>Acanthomorphata</taxon>
        <taxon>Anabantaria</taxon>
        <taxon>Synbranchiformes</taxon>
        <taxon>Synbranchidae</taxon>
        <taxon>Monopterus</taxon>
    </lineage>
</organism>
<proteinExistence type="inferred from homology"/>
<dbReference type="GO" id="GO:0005518">
    <property type="term" value="F:collagen binding"/>
    <property type="evidence" value="ECO:0007669"/>
    <property type="project" value="TreeGrafter"/>
</dbReference>
<dbReference type="Proteomes" id="UP000261600">
    <property type="component" value="Unplaced"/>
</dbReference>
<evidence type="ECO:0000313" key="7">
    <source>
        <dbReference type="Ensembl" id="ENSMALP00000032366.1"/>
    </source>
</evidence>
<feature type="chain" id="PRO_5018624181" description="Leprecan-like alpha-helical domain-containing protein" evidence="5">
    <location>
        <begin position="20"/>
        <end position="387"/>
    </location>
</feature>
<protein>
    <recommendedName>
        <fullName evidence="6">Leprecan-like alpha-helical domain-containing protein</fullName>
    </recommendedName>
</protein>
<reference evidence="7" key="2">
    <citation type="submission" date="2025-09" db="UniProtKB">
        <authorList>
            <consortium name="Ensembl"/>
        </authorList>
    </citation>
    <scope>IDENTIFICATION</scope>
</reference>